<evidence type="ECO:0000256" key="3">
    <source>
        <dbReference type="SAM" id="MobiDB-lite"/>
    </source>
</evidence>
<name>A0A093XEE9_TALMA</name>
<dbReference type="HOGENOM" id="CLU_042807_1_0_1"/>
<dbReference type="InterPro" id="IPR050342">
    <property type="entry name" value="HMGB"/>
</dbReference>
<feature type="compositionally biased region" description="Acidic residues" evidence="3">
    <location>
        <begin position="227"/>
        <end position="248"/>
    </location>
</feature>
<dbReference type="EMBL" id="JPOX01000034">
    <property type="protein sequence ID" value="KFX43568.1"/>
    <property type="molecule type" value="Genomic_DNA"/>
</dbReference>
<feature type="compositionally biased region" description="Low complexity" evidence="3">
    <location>
        <begin position="267"/>
        <end position="278"/>
    </location>
</feature>
<evidence type="ECO:0000256" key="2">
    <source>
        <dbReference type="PROSITE-ProRule" id="PRU00267"/>
    </source>
</evidence>
<organism evidence="5">
    <name type="scientific">Talaromyces marneffei PM1</name>
    <dbReference type="NCBI Taxonomy" id="1077442"/>
    <lineage>
        <taxon>Eukaryota</taxon>
        <taxon>Fungi</taxon>
        <taxon>Dikarya</taxon>
        <taxon>Ascomycota</taxon>
        <taxon>Pezizomycotina</taxon>
        <taxon>Eurotiomycetes</taxon>
        <taxon>Eurotiomycetidae</taxon>
        <taxon>Eurotiales</taxon>
        <taxon>Trichocomaceae</taxon>
        <taxon>Talaromyces</taxon>
        <taxon>Talaromyces sect. Talaromyces</taxon>
    </lineage>
</organism>
<dbReference type="eggNOG" id="ENOG502SQXT">
    <property type="taxonomic scope" value="Eukaryota"/>
</dbReference>
<feature type="region of interest" description="Disordered" evidence="3">
    <location>
        <begin position="114"/>
        <end position="134"/>
    </location>
</feature>
<keyword evidence="1 2" id="KW-0238">DNA-binding</keyword>
<accession>A0A093XEE9</accession>
<dbReference type="InterPro" id="IPR036910">
    <property type="entry name" value="HMG_box_dom_sf"/>
</dbReference>
<dbReference type="AlphaFoldDB" id="A0A093XEE9"/>
<evidence type="ECO:0000259" key="4">
    <source>
        <dbReference type="PROSITE" id="PS50118"/>
    </source>
</evidence>
<dbReference type="GO" id="GO:0005634">
    <property type="term" value="C:nucleus"/>
    <property type="evidence" value="ECO:0007669"/>
    <property type="project" value="UniProtKB-UniRule"/>
</dbReference>
<dbReference type="Gene3D" id="1.10.30.10">
    <property type="entry name" value="High mobility group box domain"/>
    <property type="match status" value="1"/>
</dbReference>
<dbReference type="PANTHER" id="PTHR48112:SF5">
    <property type="entry name" value="BOX PROTEIN, PUTATIVE (AFU_ORTHOLOGUE AFUA_1G04550)-RELATED"/>
    <property type="match status" value="1"/>
</dbReference>
<feature type="region of interest" description="Disordered" evidence="3">
    <location>
        <begin position="208"/>
        <end position="328"/>
    </location>
</feature>
<dbReference type="InterPro" id="IPR009071">
    <property type="entry name" value="HMG_box_dom"/>
</dbReference>
<dbReference type="SMART" id="SM00398">
    <property type="entry name" value="HMG"/>
    <property type="match status" value="1"/>
</dbReference>
<dbReference type="PANTHER" id="PTHR48112">
    <property type="entry name" value="HIGH MOBILITY GROUP PROTEIN DSP1"/>
    <property type="match status" value="1"/>
</dbReference>
<dbReference type="PROSITE" id="PS50118">
    <property type="entry name" value="HMG_BOX_2"/>
    <property type="match status" value="1"/>
</dbReference>
<keyword evidence="2" id="KW-0539">Nucleus</keyword>
<evidence type="ECO:0000313" key="5">
    <source>
        <dbReference type="EMBL" id="KFX43568.1"/>
    </source>
</evidence>
<proteinExistence type="predicted"/>
<dbReference type="GO" id="GO:0003677">
    <property type="term" value="F:DNA binding"/>
    <property type="evidence" value="ECO:0007669"/>
    <property type="project" value="UniProtKB-UniRule"/>
</dbReference>
<feature type="DNA-binding region" description="HMG box" evidence="2">
    <location>
        <begin position="132"/>
        <end position="201"/>
    </location>
</feature>
<gene>
    <name evidence="5" type="ORF">GQ26_0340370</name>
</gene>
<sequence length="328" mass="35486">MTRSTTTTTPPLPSIASSLHHVAIEIQRASAGMFSLGDHSTQQDKQLIYSQFIVGLAALQSAVSDLQRAYLNHANSVLNRGPIGLDTGLAGGFPSLHENGLLAAQHALGYEAKVETGEKKKRKRAPPDPNAPKRALTPYFLYMQHNRSLIANELGPDAKPKDVADEGTIRWANMSIEEKEVWKKLYNDNLAVYRAKMKAYKAGLPIPEDDNAKADSQLQQSVAAAEAEAEEETDSDSDDEDEDEESADEPAKEPTPPPSNKRRRAGAKPPASPVAAKKASPEKKKAAQPAQPAPTPAKKDTPSRKTVNAASEGKRNKKKRKSEVGADE</sequence>
<feature type="domain" description="HMG box" evidence="4">
    <location>
        <begin position="132"/>
        <end position="201"/>
    </location>
</feature>
<dbReference type="SUPFAM" id="SSF47095">
    <property type="entry name" value="HMG-box"/>
    <property type="match status" value="1"/>
</dbReference>
<reference evidence="5" key="1">
    <citation type="journal article" date="2014" name="PLoS Genet.">
        <title>Signature Gene Expression Reveals Novel Clues to the Molecular Mechanisms of Dimorphic Transition in Penicillium marneffei.</title>
        <authorList>
            <person name="Yang E."/>
            <person name="Wang G."/>
            <person name="Cai J."/>
            <person name="Woo P.C."/>
            <person name="Lau S.K."/>
            <person name="Yuen K.-Y."/>
            <person name="Chow W.-N."/>
            <person name="Lin X."/>
        </authorList>
    </citation>
    <scope>NUCLEOTIDE SEQUENCE [LARGE SCALE GENOMIC DNA]</scope>
    <source>
        <strain evidence="5">PM1</strain>
    </source>
</reference>
<dbReference type="Pfam" id="PF00505">
    <property type="entry name" value="HMG_box"/>
    <property type="match status" value="1"/>
</dbReference>
<comment type="caution">
    <text evidence="5">The sequence shown here is derived from an EMBL/GenBank/DDBJ whole genome shotgun (WGS) entry which is preliminary data.</text>
</comment>
<protein>
    <submittedName>
        <fullName evidence="5">High mobility group protein 1.2</fullName>
    </submittedName>
</protein>
<evidence type="ECO:0000256" key="1">
    <source>
        <dbReference type="ARBA" id="ARBA00023125"/>
    </source>
</evidence>